<accession>A0ABS0J561</accession>
<dbReference type="Pfam" id="PF00919">
    <property type="entry name" value="UPF0004"/>
    <property type="match status" value="1"/>
</dbReference>
<name>A0ABS0J561_9BACT</name>
<dbReference type="Gene3D" id="3.40.50.12160">
    <property type="entry name" value="Methylthiotransferase, N-terminal domain"/>
    <property type="match status" value="1"/>
</dbReference>
<feature type="non-terminal residue" evidence="2">
    <location>
        <position position="58"/>
    </location>
</feature>
<reference evidence="2 3" key="1">
    <citation type="submission" date="2019-08" db="EMBL/GenBank/DDBJ databases">
        <authorList>
            <person name="Luo N."/>
        </authorList>
    </citation>
    <scope>NUCLEOTIDE SEQUENCE [LARGE SCALE GENOMIC DNA]</scope>
    <source>
        <strain evidence="2 3">NCIMB 9442</strain>
    </source>
</reference>
<evidence type="ECO:0000313" key="3">
    <source>
        <dbReference type="Proteomes" id="UP001194469"/>
    </source>
</evidence>
<keyword evidence="3" id="KW-1185">Reference proteome</keyword>
<protein>
    <submittedName>
        <fullName evidence="2">tRNA (N6-isopentenyl adenosine(37)-C2)-methylthiotransferase MiaB</fullName>
    </submittedName>
</protein>
<dbReference type="PROSITE" id="PS51449">
    <property type="entry name" value="MTTASE_N"/>
    <property type="match status" value="1"/>
</dbReference>
<evidence type="ECO:0000259" key="1">
    <source>
        <dbReference type="PROSITE" id="PS51449"/>
    </source>
</evidence>
<dbReference type="EMBL" id="VRYY01000186">
    <property type="protein sequence ID" value="MBG3876898.1"/>
    <property type="molecule type" value="Genomic_DNA"/>
</dbReference>
<feature type="domain" description="MTTase N-terminal" evidence="1">
    <location>
        <begin position="4"/>
        <end position="58"/>
    </location>
</feature>
<sequence length="58" mass="6267">MSGHAFFALTLGCKINQYETEAVREAWLARGWREAADPADADVLLINSCAVTARAVAD</sequence>
<gene>
    <name evidence="2" type="ORF">FVW20_07670</name>
</gene>
<evidence type="ECO:0000313" key="2">
    <source>
        <dbReference type="EMBL" id="MBG3876898.1"/>
    </source>
</evidence>
<dbReference type="Proteomes" id="UP001194469">
    <property type="component" value="Unassembled WGS sequence"/>
</dbReference>
<proteinExistence type="predicted"/>
<dbReference type="InterPro" id="IPR038135">
    <property type="entry name" value="Methylthiotransferase_N_sf"/>
</dbReference>
<dbReference type="InterPro" id="IPR013848">
    <property type="entry name" value="Methylthiotransferase_N"/>
</dbReference>
<comment type="caution">
    <text evidence="2">The sequence shown here is derived from an EMBL/GenBank/DDBJ whole genome shotgun (WGS) entry which is preliminary data.</text>
</comment>
<organism evidence="2 3">
    <name type="scientific">Nitratidesulfovibrio oxamicus</name>
    <dbReference type="NCBI Taxonomy" id="32016"/>
    <lineage>
        <taxon>Bacteria</taxon>
        <taxon>Pseudomonadati</taxon>
        <taxon>Thermodesulfobacteriota</taxon>
        <taxon>Desulfovibrionia</taxon>
        <taxon>Desulfovibrionales</taxon>
        <taxon>Desulfovibrionaceae</taxon>
        <taxon>Nitratidesulfovibrio</taxon>
    </lineage>
</organism>